<dbReference type="PANTHER" id="PTHR11370">
    <property type="entry name" value="DNA-REPAIR PROTEIN XRCC1"/>
    <property type="match status" value="1"/>
</dbReference>
<feature type="compositionally biased region" description="Polar residues" evidence="1">
    <location>
        <begin position="282"/>
        <end position="306"/>
    </location>
</feature>
<sequence>MTELQDSKNGVDNLCEDSNSSRPWLCSVQDRSGVLRVELQMERASAIGFIDVGNCGSAFIQVDVGRSSWSLDHPYVTLLPTATLMSPVDSKQGTGRQNVRMFKKVDFLPQAAKESWDRLRVTCTQPFNKVSQFGLSFLRIRTMEDEAEDSSVQHEDIAGENLRTPEKMTSVMEWLSSPAIQNTFFGRITGDVSSDRQRNAGSLSRAERMVKAAHSNRRSLSTSPCSTTSSTTPPREDNGVKSPPGGFRTSSDKLKAPQEQRKKSKARQSLINSGAPRKRSRPTASTHEPSSTSPHRSAHQAPQGSPETRCPLCGECFSPDYLPLHASTCLDADSAELMGVRETEVMSSQYSSAFDSGADEHLVSCPLCSFRFPPDCIQQHASTCGDTVEPDTVWN</sequence>
<evidence type="ECO:0000313" key="4">
    <source>
        <dbReference type="Proteomes" id="UP000694701"/>
    </source>
</evidence>
<dbReference type="SUPFAM" id="SSF49785">
    <property type="entry name" value="Galactose-binding domain-like"/>
    <property type="match status" value="1"/>
</dbReference>
<feature type="region of interest" description="Disordered" evidence="1">
    <location>
        <begin position="191"/>
        <end position="306"/>
    </location>
</feature>
<dbReference type="Proteomes" id="UP000694701">
    <property type="component" value="Unplaced"/>
</dbReference>
<dbReference type="GO" id="GO:0005634">
    <property type="term" value="C:nucleus"/>
    <property type="evidence" value="ECO:0007669"/>
    <property type="project" value="InterPro"/>
</dbReference>
<organism evidence="3 4">
    <name type="scientific">Cyprinus carpio</name>
    <name type="common">Common carp</name>
    <dbReference type="NCBI Taxonomy" id="7962"/>
    <lineage>
        <taxon>Eukaryota</taxon>
        <taxon>Metazoa</taxon>
        <taxon>Chordata</taxon>
        <taxon>Craniata</taxon>
        <taxon>Vertebrata</taxon>
        <taxon>Euteleostomi</taxon>
        <taxon>Actinopterygii</taxon>
        <taxon>Neopterygii</taxon>
        <taxon>Teleostei</taxon>
        <taxon>Ostariophysi</taxon>
        <taxon>Cypriniformes</taxon>
        <taxon>Cyprinidae</taxon>
        <taxon>Cyprininae</taxon>
        <taxon>Cyprinus</taxon>
    </lineage>
</organism>
<dbReference type="AlphaFoldDB" id="A0A8C2F7G7"/>
<dbReference type="GO" id="GO:0003684">
    <property type="term" value="F:damaged DNA binding"/>
    <property type="evidence" value="ECO:0007669"/>
    <property type="project" value="InterPro"/>
</dbReference>
<feature type="domain" description="DNA-repair protein Xrcc1 N-terminal" evidence="2">
    <location>
        <begin position="5"/>
        <end position="140"/>
    </location>
</feature>
<feature type="compositionally biased region" description="Basic and acidic residues" evidence="1">
    <location>
        <begin position="250"/>
        <end position="261"/>
    </location>
</feature>
<feature type="compositionally biased region" description="Low complexity" evidence="1">
    <location>
        <begin position="221"/>
        <end position="233"/>
    </location>
</feature>
<dbReference type="Ensembl" id="ENSCCRT00020056085.1">
    <property type="protein sequence ID" value="ENSCCRP00020051488.1"/>
    <property type="gene ID" value="ENSCCRG00020022918.1"/>
</dbReference>
<reference evidence="3" key="1">
    <citation type="submission" date="2025-08" db="UniProtKB">
        <authorList>
            <consortium name="Ensembl"/>
        </authorList>
    </citation>
    <scope>IDENTIFICATION</scope>
</reference>
<evidence type="ECO:0000313" key="3">
    <source>
        <dbReference type="Ensembl" id="ENSCCRP00020051488.1"/>
    </source>
</evidence>
<protein>
    <submittedName>
        <fullName evidence="3">Zgc:110224</fullName>
    </submittedName>
</protein>
<dbReference type="FunFam" id="2.60.120.260:FF:000025">
    <property type="entry name" value="DNA repair protein XRCC1 isoform X1"/>
    <property type="match status" value="1"/>
</dbReference>
<accession>A0A8C2F7G7</accession>
<dbReference type="PANTHER" id="PTHR11370:SF4">
    <property type="entry name" value="DNA-REPAIR PROTEIN XRCC1 N-TERMINAL DOMAIN-CONTAINING PROTEIN"/>
    <property type="match status" value="1"/>
</dbReference>
<dbReference type="GO" id="GO:0006284">
    <property type="term" value="P:base-excision repair"/>
    <property type="evidence" value="ECO:0007669"/>
    <property type="project" value="TreeGrafter"/>
</dbReference>
<dbReference type="InterPro" id="IPR002706">
    <property type="entry name" value="Xrcc1_N"/>
</dbReference>
<dbReference type="GO" id="GO:0000012">
    <property type="term" value="P:single strand break repair"/>
    <property type="evidence" value="ECO:0007669"/>
    <property type="project" value="InterPro"/>
</dbReference>
<dbReference type="Gene3D" id="2.60.120.260">
    <property type="entry name" value="Galactose-binding domain-like"/>
    <property type="match status" value="1"/>
</dbReference>
<evidence type="ECO:0000259" key="2">
    <source>
        <dbReference type="Pfam" id="PF01834"/>
    </source>
</evidence>
<evidence type="ECO:0000256" key="1">
    <source>
        <dbReference type="SAM" id="MobiDB-lite"/>
    </source>
</evidence>
<dbReference type="Pfam" id="PF01834">
    <property type="entry name" value="XRCC1_N"/>
    <property type="match status" value="1"/>
</dbReference>
<name>A0A8C2F7G7_CYPCA</name>
<proteinExistence type="predicted"/>
<dbReference type="InterPro" id="IPR008979">
    <property type="entry name" value="Galactose-bd-like_sf"/>
</dbReference>